<evidence type="ECO:0000313" key="5">
    <source>
        <dbReference type="Proteomes" id="UP000667802"/>
    </source>
</evidence>
<feature type="compositionally biased region" description="Polar residues" evidence="2">
    <location>
        <begin position="30"/>
        <end position="91"/>
    </location>
</feature>
<dbReference type="EMBL" id="JAALHA020000007">
    <property type="protein sequence ID" value="MDR9896236.1"/>
    <property type="molecule type" value="Genomic_DNA"/>
</dbReference>
<dbReference type="RefSeq" id="WP_243902097.1">
    <property type="nucleotide sequence ID" value="NZ_CAWQFN010000334.1"/>
</dbReference>
<evidence type="ECO:0000256" key="3">
    <source>
        <dbReference type="SAM" id="SignalP"/>
    </source>
</evidence>
<feature type="coiled-coil region" evidence="1">
    <location>
        <begin position="197"/>
        <end position="224"/>
    </location>
</feature>
<keyword evidence="5" id="KW-1185">Reference proteome</keyword>
<gene>
    <name evidence="4" type="ORF">G7B40_016940</name>
</gene>
<evidence type="ECO:0000313" key="4">
    <source>
        <dbReference type="EMBL" id="MDR9896236.1"/>
    </source>
</evidence>
<keyword evidence="3" id="KW-0732">Signal</keyword>
<comment type="caution">
    <text evidence="4">The sequence shown here is derived from an EMBL/GenBank/DDBJ whole genome shotgun (WGS) entry which is preliminary data.</text>
</comment>
<dbReference type="SUPFAM" id="SSF56954">
    <property type="entry name" value="Outer membrane efflux proteins (OEP)"/>
    <property type="match status" value="1"/>
</dbReference>
<feature type="compositionally biased region" description="Acidic residues" evidence="2">
    <location>
        <begin position="123"/>
        <end position="136"/>
    </location>
</feature>
<feature type="chain" id="PRO_5042944529" evidence="3">
    <location>
        <begin position="24"/>
        <end position="406"/>
    </location>
</feature>
<evidence type="ECO:0000256" key="2">
    <source>
        <dbReference type="SAM" id="MobiDB-lite"/>
    </source>
</evidence>
<feature type="region of interest" description="Disordered" evidence="2">
    <location>
        <begin position="20"/>
        <end position="155"/>
    </location>
</feature>
<dbReference type="Proteomes" id="UP000667802">
    <property type="component" value="Unassembled WGS sequence"/>
</dbReference>
<feature type="compositionally biased region" description="Polar residues" evidence="2">
    <location>
        <begin position="111"/>
        <end position="122"/>
    </location>
</feature>
<proteinExistence type="predicted"/>
<protein>
    <submittedName>
        <fullName evidence="4">Uncharacterized protein</fullName>
    </submittedName>
</protein>
<feature type="signal peptide" evidence="3">
    <location>
        <begin position="1"/>
        <end position="23"/>
    </location>
</feature>
<keyword evidence="1" id="KW-0175">Coiled coil</keyword>
<dbReference type="Gene3D" id="1.20.1600.10">
    <property type="entry name" value="Outer membrane efflux proteins (OEP)"/>
    <property type="match status" value="1"/>
</dbReference>
<evidence type="ECO:0000256" key="1">
    <source>
        <dbReference type="SAM" id="Coils"/>
    </source>
</evidence>
<dbReference type="AlphaFoldDB" id="A0AAP5I7E3"/>
<sequence>MQNRLPRLLLVLLLTLSPTTAVAKTKKASPASTSPEVQSTSTTSVTGAQNTSPKNPASPSSQNSSKKAPATGAQNTSPKNPASPSSQNSSKKAPASSDGGDSEDNSDQGGKTENSKPASSDSTDGDQDPEQAEQESDSVVPKTQQNPFSKPDIDQLVKKQFDEDMWRIMRGGLPCLETSAVCLQQLQDKAVAQSPLLKEIDQRVQEANQKVDEAKARNKKTISLSIFSPALQYMLGSPSSSDTTTTRKPGFFDRLARLLTGNLGIINDLLSVIGTPFFESSQGGNSSTQSQAIQISDIQIRIAELQRQRAQQADTIREKVAVALSNFDEARVEFQMSQIVTNRTIEQFQVYEIGYLRGNSDTETYLSKQNSLDRAKVQVYTSWAKMRRTLFQLKLLVLNVKEAENN</sequence>
<name>A0AAP5I7E3_9CYAN</name>
<reference evidence="5" key="1">
    <citation type="journal article" date="2021" name="Science">
        <title>Hunting the eagle killer: A cyanobacterial neurotoxin causes vacuolar myelinopathy.</title>
        <authorList>
            <person name="Breinlinger S."/>
            <person name="Phillips T.J."/>
            <person name="Haram B.N."/>
            <person name="Mares J."/>
            <person name="Martinez Yerena J.A."/>
            <person name="Hrouzek P."/>
            <person name="Sobotka R."/>
            <person name="Henderson W.M."/>
            <person name="Schmieder P."/>
            <person name="Williams S.M."/>
            <person name="Lauderdale J.D."/>
            <person name="Wilde H.D."/>
            <person name="Gerrin W."/>
            <person name="Kust A."/>
            <person name="Washington J.W."/>
            <person name="Wagner C."/>
            <person name="Geier B."/>
            <person name="Liebeke M."/>
            <person name="Enke H."/>
            <person name="Niedermeyer T.H.J."/>
            <person name="Wilde S.B."/>
        </authorList>
    </citation>
    <scope>NUCLEOTIDE SEQUENCE [LARGE SCALE GENOMIC DNA]</scope>
    <source>
        <strain evidence="5">Thurmond2011</strain>
    </source>
</reference>
<accession>A0AAP5I7E3</accession>
<organism evidence="4 5">
    <name type="scientific">Aetokthonos hydrillicola Thurmond2011</name>
    <dbReference type="NCBI Taxonomy" id="2712845"/>
    <lineage>
        <taxon>Bacteria</taxon>
        <taxon>Bacillati</taxon>
        <taxon>Cyanobacteriota</taxon>
        <taxon>Cyanophyceae</taxon>
        <taxon>Nostocales</taxon>
        <taxon>Hapalosiphonaceae</taxon>
        <taxon>Aetokthonos</taxon>
    </lineage>
</organism>